<evidence type="ECO:0000313" key="8">
    <source>
        <dbReference type="EMBL" id="EHO17386.1"/>
    </source>
</evidence>
<feature type="chain" id="PRO_5041232309" description="Sugar-binding protein" evidence="5">
    <location>
        <begin position="20"/>
        <end position="436"/>
    </location>
</feature>
<dbReference type="RefSeq" id="WP_009532818.1">
    <property type="nucleotide sequence ID" value="NZ_JH590862.1"/>
</dbReference>
<evidence type="ECO:0000256" key="5">
    <source>
        <dbReference type="SAM" id="SignalP"/>
    </source>
</evidence>
<evidence type="ECO:0000256" key="2">
    <source>
        <dbReference type="ARBA" id="ARBA00022448"/>
    </source>
</evidence>
<evidence type="ECO:0000256" key="3">
    <source>
        <dbReference type="ARBA" id="ARBA00022597"/>
    </source>
</evidence>
<dbReference type="InterPro" id="IPR025997">
    <property type="entry name" value="SBP_2_dom"/>
</dbReference>
<reference evidence="8 9" key="1">
    <citation type="submission" date="2011-10" db="EMBL/GenBank/DDBJ databases">
        <title>The Genome Sequence of Lachnospiraceae bacterium ACC2.</title>
        <authorList>
            <consortium name="The Broad Institute Genome Sequencing Platform"/>
            <person name="Earl A."/>
            <person name="Ward D."/>
            <person name="Feldgarden M."/>
            <person name="Gevers D."/>
            <person name="Sizova M."/>
            <person name="Hazen A."/>
            <person name="Epstein S."/>
            <person name="Young S.K."/>
            <person name="Zeng Q."/>
            <person name="Gargeya S."/>
            <person name="Fitzgerald M."/>
            <person name="Haas B."/>
            <person name="Abouelleil A."/>
            <person name="Alvarado L."/>
            <person name="Arachchi H.M."/>
            <person name="Berlin A."/>
            <person name="Brown A."/>
            <person name="Chapman S.B."/>
            <person name="Chen Z."/>
            <person name="Dunbar C."/>
            <person name="Freedman E."/>
            <person name="Gearin G."/>
            <person name="Goldberg J."/>
            <person name="Griggs A."/>
            <person name="Gujja S."/>
            <person name="Heiman D."/>
            <person name="Howarth C."/>
            <person name="Larson L."/>
            <person name="Lui A."/>
            <person name="MacDonald P.J.P."/>
            <person name="Montmayeur A."/>
            <person name="Murphy C."/>
            <person name="Neiman D."/>
            <person name="Pearson M."/>
            <person name="Priest M."/>
            <person name="Roberts A."/>
            <person name="Saif S."/>
            <person name="Shea T."/>
            <person name="Shenoy N."/>
            <person name="Sisk P."/>
            <person name="Stolte C."/>
            <person name="Sykes S."/>
            <person name="Wortman J."/>
            <person name="Nusbaum C."/>
            <person name="Birren B."/>
        </authorList>
    </citation>
    <scope>NUCLEOTIDE SEQUENCE [LARGE SCALE GENOMIC DNA]</scope>
    <source>
        <strain evidence="8 9">ACC2</strain>
    </source>
</reference>
<accession>A0AA36Y5P6</accession>
<dbReference type="Pfam" id="PF18610">
    <property type="entry name" value="Peripla_BP_7"/>
    <property type="match status" value="1"/>
</dbReference>
<evidence type="ECO:0008006" key="10">
    <source>
        <dbReference type="Google" id="ProtNLM"/>
    </source>
</evidence>
<feature type="signal peptide" evidence="5">
    <location>
        <begin position="1"/>
        <end position="19"/>
    </location>
</feature>
<feature type="domain" description="Periplasmic binding protein" evidence="6">
    <location>
        <begin position="81"/>
        <end position="290"/>
    </location>
</feature>
<organism evidence="8 9">
    <name type="scientific">Stomatobaculum longum</name>
    <dbReference type="NCBI Taxonomy" id="796942"/>
    <lineage>
        <taxon>Bacteria</taxon>
        <taxon>Bacillati</taxon>
        <taxon>Bacillota</taxon>
        <taxon>Clostridia</taxon>
        <taxon>Lachnospirales</taxon>
        <taxon>Lachnospiraceae</taxon>
        <taxon>Stomatobaculum</taxon>
    </lineage>
</organism>
<feature type="domain" description="MglB-2 periplasmic binding protein" evidence="7">
    <location>
        <begin position="358"/>
        <end position="427"/>
    </location>
</feature>
<dbReference type="GO" id="GO:0030246">
    <property type="term" value="F:carbohydrate binding"/>
    <property type="evidence" value="ECO:0007669"/>
    <property type="project" value="TreeGrafter"/>
</dbReference>
<evidence type="ECO:0000256" key="1">
    <source>
        <dbReference type="ARBA" id="ARBA00004196"/>
    </source>
</evidence>
<protein>
    <recommendedName>
        <fullName evidence="10">Sugar-binding protein</fullName>
    </recommendedName>
</protein>
<keyword evidence="2" id="KW-0813">Transport</keyword>
<dbReference type="GO" id="GO:0030288">
    <property type="term" value="C:outer membrane-bounded periplasmic space"/>
    <property type="evidence" value="ECO:0007669"/>
    <property type="project" value="TreeGrafter"/>
</dbReference>
<dbReference type="PANTHER" id="PTHR30036:SF2">
    <property type="entry name" value="D-GALACTOSE_METHYL-GALACTOSIDE BINDING PERIPLASMIC PROTEIN MGLB"/>
    <property type="match status" value="1"/>
</dbReference>
<dbReference type="Pfam" id="PF13407">
    <property type="entry name" value="Peripla_BP_4"/>
    <property type="match status" value="1"/>
</dbReference>
<evidence type="ECO:0000259" key="6">
    <source>
        <dbReference type="Pfam" id="PF13407"/>
    </source>
</evidence>
<dbReference type="PROSITE" id="PS51257">
    <property type="entry name" value="PROKAR_LIPOPROTEIN"/>
    <property type="match status" value="1"/>
</dbReference>
<dbReference type="AlphaFoldDB" id="A0AA36Y5P6"/>
<evidence type="ECO:0000256" key="4">
    <source>
        <dbReference type="ARBA" id="ARBA00022729"/>
    </source>
</evidence>
<keyword evidence="9" id="KW-1185">Reference proteome</keyword>
<proteinExistence type="predicted"/>
<sequence>MKKAISIIAAVAMATTMLAACGGGSKSESSSAASTAAAGSESSASGNMTAVANKDKPLVWYNRQPSNSSTGELDKDALHYNDKTYYVGFDANQGAELQGQMIVDYIKKHAAEIDKNGDGTIGYVLAIGDIGHNDSIARTRGVRKALGTAVEKDGAIDSTPAGTNVDGTATVVKDGELEVDGKTYKVRELASQEMKNAAGATWDAATAGNGISTWASSFGDQIDIVASNNDGMGMSMFNAWSKENKVPTFGYDANSDAVAAIPEGYGGTISQHADVQAYLTLRVLRNLLDGVDVDTGIGTADEAGNVLTAADYKYVPEDRSYYALNLAVTADNYQDFTDATKAYAPVANKLDASKHASKKVWLNTYNAADNFLGSTYKPLLKNYAELLNLNVDYVDGDGQTESNITNRLGNPSQYDAFAINMVKTDNAASYTAILNQ</sequence>
<comment type="caution">
    <text evidence="8">The sequence shown here is derived from an EMBL/GenBank/DDBJ whole genome shotgun (WGS) entry which is preliminary data.</text>
</comment>
<dbReference type="Gene3D" id="3.40.50.2300">
    <property type="match status" value="1"/>
</dbReference>
<comment type="subcellular location">
    <subcellularLocation>
        <location evidence="1">Cell envelope</location>
    </subcellularLocation>
</comment>
<dbReference type="EMBL" id="AGEL01000006">
    <property type="protein sequence ID" value="EHO17386.1"/>
    <property type="molecule type" value="Genomic_DNA"/>
</dbReference>
<dbReference type="GeneID" id="86940745"/>
<dbReference type="InterPro" id="IPR050555">
    <property type="entry name" value="Bact_Solute-Bind_Prot2"/>
</dbReference>
<gene>
    <name evidence="8" type="ORF">HMPREF9623_00985</name>
</gene>
<dbReference type="Proteomes" id="UP000018466">
    <property type="component" value="Unassembled WGS sequence"/>
</dbReference>
<dbReference type="PANTHER" id="PTHR30036">
    <property type="entry name" value="D-XYLOSE-BINDING PERIPLASMIC PROTEIN"/>
    <property type="match status" value="1"/>
</dbReference>
<dbReference type="InterPro" id="IPR040740">
    <property type="entry name" value="MglB-2_Peripla_BP"/>
</dbReference>
<keyword evidence="3" id="KW-0762">Sugar transport</keyword>
<keyword evidence="4 5" id="KW-0732">Signal</keyword>
<dbReference type="SUPFAM" id="SSF53822">
    <property type="entry name" value="Periplasmic binding protein-like I"/>
    <property type="match status" value="1"/>
</dbReference>
<evidence type="ECO:0000313" key="9">
    <source>
        <dbReference type="Proteomes" id="UP000018466"/>
    </source>
</evidence>
<name>A0AA36Y5P6_9FIRM</name>
<dbReference type="InterPro" id="IPR028082">
    <property type="entry name" value="Peripla_BP_I"/>
</dbReference>
<evidence type="ECO:0000259" key="7">
    <source>
        <dbReference type="Pfam" id="PF18610"/>
    </source>
</evidence>